<dbReference type="AlphaFoldDB" id="A0A5N6THE9"/>
<proteinExistence type="predicted"/>
<accession>A0A5N6THE9</accession>
<sequence length="84" mass="9567">MPISSSAGDRVMSARHHPETSALTSLEFTFTGLCISLPLYILWELPIVLSHICIRQVAVRLYPHRIIFYQQDQKCVQARLISKA</sequence>
<evidence type="ECO:0000256" key="1">
    <source>
        <dbReference type="SAM" id="Phobius"/>
    </source>
</evidence>
<protein>
    <submittedName>
        <fullName evidence="2">Uncharacterized protein</fullName>
    </submittedName>
</protein>
<dbReference type="EMBL" id="ML742311">
    <property type="protein sequence ID" value="KAE8145804.1"/>
    <property type="molecule type" value="Genomic_DNA"/>
</dbReference>
<keyword evidence="1" id="KW-0812">Transmembrane</keyword>
<evidence type="ECO:0000313" key="3">
    <source>
        <dbReference type="Proteomes" id="UP000325780"/>
    </source>
</evidence>
<keyword evidence="1" id="KW-1133">Transmembrane helix</keyword>
<name>A0A5N6THE9_ASPAV</name>
<evidence type="ECO:0000313" key="2">
    <source>
        <dbReference type="EMBL" id="KAE8145804.1"/>
    </source>
</evidence>
<reference evidence="2 3" key="1">
    <citation type="submission" date="2019-04" db="EMBL/GenBank/DDBJ databases">
        <title>Friends and foes A comparative genomics study of 23 Aspergillus species from section Flavi.</title>
        <authorList>
            <consortium name="DOE Joint Genome Institute"/>
            <person name="Kjaerbolling I."/>
            <person name="Vesth T."/>
            <person name="Frisvad J.C."/>
            <person name="Nybo J.L."/>
            <person name="Theobald S."/>
            <person name="Kildgaard S."/>
            <person name="Isbrandt T."/>
            <person name="Kuo A."/>
            <person name="Sato A."/>
            <person name="Lyhne E.K."/>
            <person name="Kogle M.E."/>
            <person name="Wiebenga A."/>
            <person name="Kun R.S."/>
            <person name="Lubbers R.J."/>
            <person name="Makela M.R."/>
            <person name="Barry K."/>
            <person name="Chovatia M."/>
            <person name="Clum A."/>
            <person name="Daum C."/>
            <person name="Haridas S."/>
            <person name="He G."/>
            <person name="LaButti K."/>
            <person name="Lipzen A."/>
            <person name="Mondo S."/>
            <person name="Riley R."/>
            <person name="Salamov A."/>
            <person name="Simmons B.A."/>
            <person name="Magnuson J.K."/>
            <person name="Henrissat B."/>
            <person name="Mortensen U.H."/>
            <person name="Larsen T.O."/>
            <person name="Devries R.P."/>
            <person name="Grigoriev I.V."/>
            <person name="Machida M."/>
            <person name="Baker S.E."/>
            <person name="Andersen M.R."/>
        </authorList>
    </citation>
    <scope>NUCLEOTIDE SEQUENCE [LARGE SCALE GENOMIC DNA]</scope>
    <source>
        <strain evidence="2 3">IBT 18842</strain>
    </source>
</reference>
<dbReference type="Proteomes" id="UP000325780">
    <property type="component" value="Unassembled WGS sequence"/>
</dbReference>
<keyword evidence="1" id="KW-0472">Membrane</keyword>
<organism evidence="2 3">
    <name type="scientific">Aspergillus avenaceus</name>
    <dbReference type="NCBI Taxonomy" id="36643"/>
    <lineage>
        <taxon>Eukaryota</taxon>
        <taxon>Fungi</taxon>
        <taxon>Dikarya</taxon>
        <taxon>Ascomycota</taxon>
        <taxon>Pezizomycotina</taxon>
        <taxon>Eurotiomycetes</taxon>
        <taxon>Eurotiomycetidae</taxon>
        <taxon>Eurotiales</taxon>
        <taxon>Aspergillaceae</taxon>
        <taxon>Aspergillus</taxon>
        <taxon>Aspergillus subgen. Circumdati</taxon>
    </lineage>
</organism>
<gene>
    <name evidence="2" type="ORF">BDV25DRAFT_163792</name>
</gene>
<keyword evidence="3" id="KW-1185">Reference proteome</keyword>
<feature type="transmembrane region" description="Helical" evidence="1">
    <location>
        <begin position="21"/>
        <end position="43"/>
    </location>
</feature>